<keyword evidence="1" id="KW-0812">Transmembrane</keyword>
<protein>
    <submittedName>
        <fullName evidence="2">Uncharacterized protein</fullName>
    </submittedName>
</protein>
<evidence type="ECO:0000313" key="3">
    <source>
        <dbReference type="Proteomes" id="UP001202328"/>
    </source>
</evidence>
<proteinExistence type="predicted"/>
<feature type="transmembrane region" description="Helical" evidence="1">
    <location>
        <begin position="49"/>
        <end position="73"/>
    </location>
</feature>
<dbReference type="AlphaFoldDB" id="A0AAD4XJG8"/>
<keyword evidence="1" id="KW-0472">Membrane</keyword>
<name>A0AAD4XJG8_9MAGN</name>
<keyword evidence="1" id="KW-1133">Transmembrane helix</keyword>
<dbReference type="Proteomes" id="UP001202328">
    <property type="component" value="Unassembled WGS sequence"/>
</dbReference>
<organism evidence="2 3">
    <name type="scientific">Papaver atlanticum</name>
    <dbReference type="NCBI Taxonomy" id="357466"/>
    <lineage>
        <taxon>Eukaryota</taxon>
        <taxon>Viridiplantae</taxon>
        <taxon>Streptophyta</taxon>
        <taxon>Embryophyta</taxon>
        <taxon>Tracheophyta</taxon>
        <taxon>Spermatophyta</taxon>
        <taxon>Magnoliopsida</taxon>
        <taxon>Ranunculales</taxon>
        <taxon>Papaveraceae</taxon>
        <taxon>Papaveroideae</taxon>
        <taxon>Papaver</taxon>
    </lineage>
</organism>
<comment type="caution">
    <text evidence="2">The sequence shown here is derived from an EMBL/GenBank/DDBJ whole genome shotgun (WGS) entry which is preliminary data.</text>
</comment>
<evidence type="ECO:0000256" key="1">
    <source>
        <dbReference type="SAM" id="Phobius"/>
    </source>
</evidence>
<dbReference type="EMBL" id="JAJJMB010008951">
    <property type="protein sequence ID" value="KAI3918850.1"/>
    <property type="molecule type" value="Genomic_DNA"/>
</dbReference>
<gene>
    <name evidence="2" type="ORF">MKW98_017298</name>
</gene>
<accession>A0AAD4XJG8</accession>
<sequence>MYLQAPTFNLFSLRLFLSRPKHLELFCFIRMVASGSAPLPATYQCNTSIFNISNFCAVRIVIFSFSISFLGFVSF</sequence>
<evidence type="ECO:0000313" key="2">
    <source>
        <dbReference type="EMBL" id="KAI3918850.1"/>
    </source>
</evidence>
<reference evidence="2" key="1">
    <citation type="submission" date="2022-04" db="EMBL/GenBank/DDBJ databases">
        <title>A functionally conserved STORR gene fusion in Papaver species that diverged 16.8 million years ago.</title>
        <authorList>
            <person name="Catania T."/>
        </authorList>
    </citation>
    <scope>NUCLEOTIDE SEQUENCE</scope>
    <source>
        <strain evidence="2">S-188037</strain>
    </source>
</reference>
<keyword evidence="3" id="KW-1185">Reference proteome</keyword>